<dbReference type="InterPro" id="IPR001539">
    <property type="entry name" value="Peptidase_U32"/>
</dbReference>
<dbReference type="InterPro" id="IPR051454">
    <property type="entry name" value="RNA/ubiquinone_mod_enzymes"/>
</dbReference>
<dbReference type="GO" id="GO:0006508">
    <property type="term" value="P:proteolysis"/>
    <property type="evidence" value="ECO:0007669"/>
    <property type="project" value="UniProtKB-KW"/>
</dbReference>
<dbReference type="PANTHER" id="PTHR30217">
    <property type="entry name" value="PEPTIDASE U32 FAMILY"/>
    <property type="match status" value="1"/>
</dbReference>
<evidence type="ECO:0000256" key="3">
    <source>
        <dbReference type="ARBA" id="ARBA00038374"/>
    </source>
</evidence>
<evidence type="ECO:0000256" key="2">
    <source>
        <dbReference type="ARBA" id="ARBA00022801"/>
    </source>
</evidence>
<dbReference type="EMBL" id="CP120678">
    <property type="protein sequence ID" value="WIW71740.1"/>
    <property type="molecule type" value="Genomic_DNA"/>
</dbReference>
<gene>
    <name evidence="5" type="ORF">P3F81_05440</name>
</gene>
<keyword evidence="1" id="KW-0645">Protease</keyword>
<feature type="domain" description="Peptidase family U32 C-terminal" evidence="4">
    <location>
        <begin position="321"/>
        <end position="402"/>
    </location>
</feature>
<accession>A0A9Y2AHA1</accession>
<dbReference type="Proteomes" id="UP001243623">
    <property type="component" value="Chromosome"/>
</dbReference>
<name>A0A9Y2AHA1_9FIRM</name>
<dbReference type="PANTHER" id="PTHR30217:SF6">
    <property type="entry name" value="TRNA HYDROXYLATION PROTEIN P"/>
    <property type="match status" value="1"/>
</dbReference>
<keyword evidence="6" id="KW-1185">Reference proteome</keyword>
<protein>
    <submittedName>
        <fullName evidence="5">U32 family peptidase</fullName>
    </submittedName>
</protein>
<dbReference type="Pfam" id="PF16325">
    <property type="entry name" value="Peptidase_U32_C"/>
    <property type="match status" value="1"/>
</dbReference>
<dbReference type="Gene3D" id="2.40.30.10">
    <property type="entry name" value="Translation factors"/>
    <property type="match status" value="1"/>
</dbReference>
<evidence type="ECO:0000313" key="5">
    <source>
        <dbReference type="EMBL" id="WIW71740.1"/>
    </source>
</evidence>
<comment type="similarity">
    <text evidence="3">Belongs to the peptidase U32 family.</text>
</comment>
<evidence type="ECO:0000259" key="4">
    <source>
        <dbReference type="Pfam" id="PF16325"/>
    </source>
</evidence>
<dbReference type="PROSITE" id="PS01276">
    <property type="entry name" value="PEPTIDASE_U32"/>
    <property type="match status" value="1"/>
</dbReference>
<evidence type="ECO:0000313" key="6">
    <source>
        <dbReference type="Proteomes" id="UP001243623"/>
    </source>
</evidence>
<reference evidence="5" key="1">
    <citation type="submission" date="2023-03" db="EMBL/GenBank/DDBJ databases">
        <title>Selenobaculum gbiensis gen. nov. sp. nov., a new bacterium isolated from the gut microbiota of IBD patient.</title>
        <authorList>
            <person name="Yeo S."/>
            <person name="Park H."/>
            <person name="Huh C.S."/>
        </authorList>
    </citation>
    <scope>NUCLEOTIDE SEQUENCE</scope>
    <source>
        <strain evidence="5">ICN-92133</strain>
    </source>
</reference>
<proteinExistence type="inferred from homology"/>
<evidence type="ECO:0000256" key="1">
    <source>
        <dbReference type="ARBA" id="ARBA00022670"/>
    </source>
</evidence>
<sequence>MKKPELLAPAGNLEKLKMALIYGADAVFLGGKAFGLRAFGGNFTEEELKEGVEFAHEMGKKVYVTVNIYAHNSDLGKLPEYLKYLESIRVDAILVADLGVFQIAKQVAPNLHIHISTQANNTNWASVQAWKDMGASRVVLARELSINEIAEIREKCNVELEMFVHGAMCISYSGRCLMSNYFTGRDANRGSCAQSCRWKYSLVEEKRPGEFIPVFEDERGTYIFNSKDMCLLPYIDQVIKSGVDSLKIEGRMKSVHYASSVVKAYRLAIDSYFADPDAFEIKDEWLDELQKVSHREYTTGFYFHRPTEKDQIYGSSSYIQTSDFIGLVLSYDEPTGFAIVEQRNNMKIGQEIEVIQPKGKTFKQNIDIMLNDEDVAIEVAPHAQQIIKIKMNEPVEPYAMLRRKENYERASQNKDRS</sequence>
<dbReference type="KEGG" id="sgbi:P3F81_05440"/>
<dbReference type="RefSeq" id="WP_309320735.1">
    <property type="nucleotide sequence ID" value="NZ_CP120678.1"/>
</dbReference>
<dbReference type="GO" id="GO:0008233">
    <property type="term" value="F:peptidase activity"/>
    <property type="evidence" value="ECO:0007669"/>
    <property type="project" value="UniProtKB-KW"/>
</dbReference>
<dbReference type="InterPro" id="IPR032525">
    <property type="entry name" value="Peptidase_U32_C"/>
</dbReference>
<keyword evidence="2" id="KW-0378">Hydrolase</keyword>
<dbReference type="Pfam" id="PF01136">
    <property type="entry name" value="Peptidase_U32"/>
    <property type="match status" value="1"/>
</dbReference>
<dbReference type="AlphaFoldDB" id="A0A9Y2AHA1"/>
<organism evidence="5 6">
    <name type="scientific">Selenobaculum gibii</name>
    <dbReference type="NCBI Taxonomy" id="3054208"/>
    <lineage>
        <taxon>Bacteria</taxon>
        <taxon>Bacillati</taxon>
        <taxon>Bacillota</taxon>
        <taxon>Negativicutes</taxon>
        <taxon>Selenomonadales</taxon>
        <taxon>Selenomonadaceae</taxon>
        <taxon>Selenobaculum</taxon>
    </lineage>
</organism>